<evidence type="ECO:0000313" key="14">
    <source>
        <dbReference type="EMBL" id="KAF9889645.1"/>
    </source>
</evidence>
<dbReference type="InterPro" id="IPR036396">
    <property type="entry name" value="Cyt_P450_sf"/>
</dbReference>
<evidence type="ECO:0000256" key="10">
    <source>
        <dbReference type="ARBA" id="ARBA00023033"/>
    </source>
</evidence>
<dbReference type="FunFam" id="1.10.630.10:FF:000063">
    <property type="entry name" value="Cytochrome P450 monooxygenase"/>
    <property type="match status" value="1"/>
</dbReference>
<dbReference type="GO" id="GO:0016020">
    <property type="term" value="C:membrane"/>
    <property type="evidence" value="ECO:0007669"/>
    <property type="project" value="UniProtKB-SubCell"/>
</dbReference>
<comment type="similarity">
    <text evidence="3">Belongs to the cytochrome P450 family.</text>
</comment>
<evidence type="ECO:0000256" key="6">
    <source>
        <dbReference type="ARBA" id="ARBA00022723"/>
    </source>
</evidence>
<dbReference type="InterPro" id="IPR050121">
    <property type="entry name" value="Cytochrome_P450_monoxygenase"/>
</dbReference>
<dbReference type="GO" id="GO:0020037">
    <property type="term" value="F:heme binding"/>
    <property type="evidence" value="ECO:0007669"/>
    <property type="project" value="InterPro"/>
</dbReference>
<feature type="transmembrane region" description="Helical" evidence="13">
    <location>
        <begin position="33"/>
        <end position="53"/>
    </location>
</feature>
<feature type="transmembrane region" description="Helical" evidence="13">
    <location>
        <begin position="59"/>
        <end position="82"/>
    </location>
</feature>
<comment type="caution">
    <text evidence="14">The sequence shown here is derived from an EMBL/GenBank/DDBJ whole genome shotgun (WGS) entry which is preliminary data.</text>
</comment>
<dbReference type="InterPro" id="IPR002401">
    <property type="entry name" value="Cyt_P450_E_grp-I"/>
</dbReference>
<dbReference type="Gene3D" id="1.10.630.10">
    <property type="entry name" value="Cytochrome P450"/>
    <property type="match status" value="1"/>
</dbReference>
<feature type="binding site" description="axial binding residue" evidence="12">
    <location>
        <position position="487"/>
    </location>
    <ligand>
        <name>heme</name>
        <dbReference type="ChEBI" id="CHEBI:30413"/>
    </ligand>
    <ligandPart>
        <name>Fe</name>
        <dbReference type="ChEBI" id="CHEBI:18248"/>
    </ligandPart>
</feature>
<dbReference type="SUPFAM" id="SSF48264">
    <property type="entry name" value="Cytochrome P450"/>
    <property type="match status" value="1"/>
</dbReference>
<comment type="cofactor">
    <cofactor evidence="1 12">
        <name>heme</name>
        <dbReference type="ChEBI" id="CHEBI:30413"/>
    </cofactor>
</comment>
<evidence type="ECO:0000256" key="5">
    <source>
        <dbReference type="ARBA" id="ARBA00022692"/>
    </source>
</evidence>
<dbReference type="CDD" id="cd11061">
    <property type="entry name" value="CYP67-like"/>
    <property type="match status" value="1"/>
</dbReference>
<keyword evidence="7 13" id="KW-1133">Transmembrane helix</keyword>
<keyword evidence="15" id="KW-1185">Reference proteome</keyword>
<evidence type="ECO:0000256" key="3">
    <source>
        <dbReference type="ARBA" id="ARBA00010617"/>
    </source>
</evidence>
<keyword evidence="10" id="KW-0503">Monooxygenase</keyword>
<dbReference type="AlphaFoldDB" id="A0AAD4GUG8"/>
<keyword evidence="5 13" id="KW-0812">Transmembrane</keyword>
<dbReference type="PANTHER" id="PTHR24305:SF112">
    <property type="entry name" value="L-ORNITHINE-N5-MONOOXYGENASE (EUROFUNG)"/>
    <property type="match status" value="1"/>
</dbReference>
<evidence type="ECO:0008006" key="16">
    <source>
        <dbReference type="Google" id="ProtNLM"/>
    </source>
</evidence>
<sequence length="544" mass="61501">MESVHAVIAGLTGVATYALYFQHGERHLYPTRYIQAVLCLFVAVGLGLRYGLPGITTEAAIFGSCQLMSVYLAGIYGSVILYRLFLNPLNKYPGPYLARLTAFDRTFRVARRRDMYKKAYAAHQKLGKFVRVGPNDLSIADADAVKVAFASNSVCSKAAWYTGEHPSYSMQTTRSREEHDRRRRIWSPAFSDKALRGYEERIRVYNQTLINRLSEFKGQSVDISKWFNLWSFDVMGDLAFGRPWGMLESAEEHWAIKLLNEGQDFLGYALPPWFARLLILSIPGIMGSYTRFIRYCADQMKDRMALQGKQANPDITHYLIEDYNARDAATQKAAFPGMNSDSRLIIVAGSDTTATTLTYLFYHLARDPRLLARLRDEVTQLIGPDGVMEHKKLQNSAFLDGCINEALRLHPPVPSGVYRKTPPQGVFVGEEWIPGNTTIQVNLYAMSHSESHFVQPDDFIPERFFSRPELVKHKDAFAPFLIGPYGCIGKNLAYMEIRLLTAYLITNFDVSFAPGEDGTALLSESIDHFTMALAPLHLCFKDRK</sequence>
<dbReference type="PANTHER" id="PTHR24305">
    <property type="entry name" value="CYTOCHROME P450"/>
    <property type="match status" value="1"/>
</dbReference>
<reference evidence="14" key="1">
    <citation type="journal article" date="2019" name="Beilstein J. Org. Chem.">
        <title>Nanangenines: drimane sesquiterpenoids as the dominant metabolite cohort of a novel Australian fungus, Aspergillus nanangensis.</title>
        <authorList>
            <person name="Lacey H.J."/>
            <person name="Gilchrist C.L.M."/>
            <person name="Crombie A."/>
            <person name="Kalaitzis J.A."/>
            <person name="Vuong D."/>
            <person name="Rutledge P.J."/>
            <person name="Turner P."/>
            <person name="Pitt J.I."/>
            <person name="Lacey E."/>
            <person name="Chooi Y.H."/>
            <person name="Piggott A.M."/>
        </authorList>
    </citation>
    <scope>NUCLEOTIDE SEQUENCE</scope>
    <source>
        <strain evidence="14">MST-FP2251</strain>
    </source>
</reference>
<dbReference type="Pfam" id="PF00067">
    <property type="entry name" value="p450"/>
    <property type="match status" value="1"/>
</dbReference>
<dbReference type="PRINTS" id="PR00463">
    <property type="entry name" value="EP450I"/>
</dbReference>
<dbReference type="PRINTS" id="PR00385">
    <property type="entry name" value="P450"/>
</dbReference>
<keyword evidence="6 12" id="KW-0479">Metal-binding</keyword>
<comment type="subcellular location">
    <subcellularLocation>
        <location evidence="2">Membrane</location>
    </subcellularLocation>
</comment>
<dbReference type="EMBL" id="VCAU01000034">
    <property type="protein sequence ID" value="KAF9889645.1"/>
    <property type="molecule type" value="Genomic_DNA"/>
</dbReference>
<keyword evidence="8" id="KW-0560">Oxidoreductase</keyword>
<dbReference type="GO" id="GO:1902181">
    <property type="term" value="P:verruculogen biosynthetic process"/>
    <property type="evidence" value="ECO:0007669"/>
    <property type="project" value="UniProtKB-ARBA"/>
</dbReference>
<dbReference type="GO" id="GO:0005506">
    <property type="term" value="F:iron ion binding"/>
    <property type="evidence" value="ECO:0007669"/>
    <property type="project" value="InterPro"/>
</dbReference>
<organism evidence="14 15">
    <name type="scientific">Aspergillus nanangensis</name>
    <dbReference type="NCBI Taxonomy" id="2582783"/>
    <lineage>
        <taxon>Eukaryota</taxon>
        <taxon>Fungi</taxon>
        <taxon>Dikarya</taxon>
        <taxon>Ascomycota</taxon>
        <taxon>Pezizomycotina</taxon>
        <taxon>Eurotiomycetes</taxon>
        <taxon>Eurotiomycetidae</taxon>
        <taxon>Eurotiales</taxon>
        <taxon>Aspergillaceae</taxon>
        <taxon>Aspergillus</taxon>
        <taxon>Aspergillus subgen. Circumdati</taxon>
    </lineage>
</organism>
<gene>
    <name evidence="14" type="ORF">FE257_007153</name>
</gene>
<dbReference type="GO" id="GO:0016705">
    <property type="term" value="F:oxidoreductase activity, acting on paired donors, with incorporation or reduction of molecular oxygen"/>
    <property type="evidence" value="ECO:0007669"/>
    <property type="project" value="InterPro"/>
</dbReference>
<keyword evidence="11 13" id="KW-0472">Membrane</keyword>
<evidence type="ECO:0000256" key="1">
    <source>
        <dbReference type="ARBA" id="ARBA00001971"/>
    </source>
</evidence>
<keyword evidence="9 12" id="KW-0408">Iron</keyword>
<reference evidence="14" key="2">
    <citation type="submission" date="2020-02" db="EMBL/GenBank/DDBJ databases">
        <authorList>
            <person name="Gilchrist C.L.M."/>
            <person name="Chooi Y.-H."/>
        </authorList>
    </citation>
    <scope>NUCLEOTIDE SEQUENCE</scope>
    <source>
        <strain evidence="14">MST-FP2251</strain>
    </source>
</reference>
<evidence type="ECO:0000256" key="9">
    <source>
        <dbReference type="ARBA" id="ARBA00023004"/>
    </source>
</evidence>
<name>A0AAD4GUG8_ASPNN</name>
<protein>
    <recommendedName>
        <fullName evidence="16">Cytochrome P450</fullName>
    </recommendedName>
</protein>
<keyword evidence="4 12" id="KW-0349">Heme</keyword>
<evidence type="ECO:0000256" key="7">
    <source>
        <dbReference type="ARBA" id="ARBA00022989"/>
    </source>
</evidence>
<dbReference type="Proteomes" id="UP001194746">
    <property type="component" value="Unassembled WGS sequence"/>
</dbReference>
<feature type="transmembrane region" description="Helical" evidence="13">
    <location>
        <begin position="6"/>
        <end position="21"/>
    </location>
</feature>
<proteinExistence type="inferred from homology"/>
<evidence type="ECO:0000256" key="8">
    <source>
        <dbReference type="ARBA" id="ARBA00023002"/>
    </source>
</evidence>
<evidence type="ECO:0000256" key="4">
    <source>
        <dbReference type="ARBA" id="ARBA00022617"/>
    </source>
</evidence>
<accession>A0AAD4GUG8</accession>
<evidence type="ECO:0000256" key="2">
    <source>
        <dbReference type="ARBA" id="ARBA00004370"/>
    </source>
</evidence>
<dbReference type="GO" id="GO:0004497">
    <property type="term" value="F:monooxygenase activity"/>
    <property type="evidence" value="ECO:0007669"/>
    <property type="project" value="UniProtKB-KW"/>
</dbReference>
<evidence type="ECO:0000256" key="13">
    <source>
        <dbReference type="SAM" id="Phobius"/>
    </source>
</evidence>
<evidence type="ECO:0000313" key="15">
    <source>
        <dbReference type="Proteomes" id="UP001194746"/>
    </source>
</evidence>
<evidence type="ECO:0000256" key="11">
    <source>
        <dbReference type="ARBA" id="ARBA00023136"/>
    </source>
</evidence>
<evidence type="ECO:0000256" key="12">
    <source>
        <dbReference type="PIRSR" id="PIRSR602401-1"/>
    </source>
</evidence>
<dbReference type="InterPro" id="IPR001128">
    <property type="entry name" value="Cyt_P450"/>
</dbReference>